<keyword evidence="2" id="KW-1185">Reference proteome</keyword>
<dbReference type="Proteomes" id="UP001501676">
    <property type="component" value="Unassembled WGS sequence"/>
</dbReference>
<gene>
    <name evidence="1" type="ORF">GCM10020369_23440</name>
</gene>
<evidence type="ECO:0000313" key="1">
    <source>
        <dbReference type="EMBL" id="GAA3386376.1"/>
    </source>
</evidence>
<comment type="caution">
    <text evidence="1">The sequence shown here is derived from an EMBL/GenBank/DDBJ whole genome shotgun (WGS) entry which is preliminary data.</text>
</comment>
<accession>A0ABP6SV43</accession>
<dbReference type="RefSeq" id="WP_345728075.1">
    <property type="nucleotide sequence ID" value="NZ_BAAAYN010000016.1"/>
</dbReference>
<name>A0ABP6SV43_9ACTN</name>
<evidence type="ECO:0000313" key="2">
    <source>
        <dbReference type="Proteomes" id="UP001501676"/>
    </source>
</evidence>
<reference evidence="2" key="1">
    <citation type="journal article" date="2019" name="Int. J. Syst. Evol. Microbiol.">
        <title>The Global Catalogue of Microorganisms (GCM) 10K type strain sequencing project: providing services to taxonomists for standard genome sequencing and annotation.</title>
        <authorList>
            <consortium name="The Broad Institute Genomics Platform"/>
            <consortium name="The Broad Institute Genome Sequencing Center for Infectious Disease"/>
            <person name="Wu L."/>
            <person name="Ma J."/>
        </authorList>
    </citation>
    <scope>NUCLEOTIDE SEQUENCE [LARGE SCALE GENOMIC DNA]</scope>
    <source>
        <strain evidence="2">JCM 9458</strain>
    </source>
</reference>
<dbReference type="EMBL" id="BAAAYN010000016">
    <property type="protein sequence ID" value="GAA3386376.1"/>
    <property type="molecule type" value="Genomic_DNA"/>
</dbReference>
<organism evidence="1 2">
    <name type="scientific">Cryptosporangium minutisporangium</name>
    <dbReference type="NCBI Taxonomy" id="113569"/>
    <lineage>
        <taxon>Bacteria</taxon>
        <taxon>Bacillati</taxon>
        <taxon>Actinomycetota</taxon>
        <taxon>Actinomycetes</taxon>
        <taxon>Cryptosporangiales</taxon>
        <taxon>Cryptosporangiaceae</taxon>
        <taxon>Cryptosporangium</taxon>
    </lineage>
</organism>
<proteinExistence type="predicted"/>
<sequence>MDNKEDHPATHLAPWAQLRTTNEEEWRQVSHADELTLRQALSAALLGDLKLAKNILETTAWAFWGNWPDLRSPRP</sequence>
<protein>
    <submittedName>
        <fullName evidence="1">Uncharacterized protein</fullName>
    </submittedName>
</protein>